<keyword evidence="1" id="KW-0812">Transmembrane</keyword>
<feature type="transmembrane region" description="Helical" evidence="1">
    <location>
        <begin position="29"/>
        <end position="48"/>
    </location>
</feature>
<feature type="transmembrane region" description="Helical" evidence="1">
    <location>
        <begin position="60"/>
        <end position="85"/>
    </location>
</feature>
<sequence>MQDLQHTWLVLSQSYQARSLPGRHDFTASMLWTSAALVLLPNLLAVLARKKSRKLLLDTLESILAVILVIILLGIVLGLPVGAVYLMGKGAVYFVHSLLKLPAVASMLQSALNRSAASRETL</sequence>
<accession>A0ABP1G9G9</accession>
<reference evidence="2 3" key="1">
    <citation type="submission" date="2024-06" db="EMBL/GenBank/DDBJ databases">
        <authorList>
            <person name="Kraege A."/>
            <person name="Thomma B."/>
        </authorList>
    </citation>
    <scope>NUCLEOTIDE SEQUENCE [LARGE SCALE GENOMIC DNA]</scope>
</reference>
<evidence type="ECO:0000313" key="3">
    <source>
        <dbReference type="Proteomes" id="UP001497392"/>
    </source>
</evidence>
<keyword evidence="1" id="KW-0472">Membrane</keyword>
<comment type="caution">
    <text evidence="2">The sequence shown here is derived from an EMBL/GenBank/DDBJ whole genome shotgun (WGS) entry which is preliminary data.</text>
</comment>
<gene>
    <name evidence="2" type="primary">g12090</name>
    <name evidence="2" type="ORF">VP750_LOCUS10782</name>
</gene>
<organism evidence="2 3">
    <name type="scientific">Coccomyxa viridis</name>
    <dbReference type="NCBI Taxonomy" id="1274662"/>
    <lineage>
        <taxon>Eukaryota</taxon>
        <taxon>Viridiplantae</taxon>
        <taxon>Chlorophyta</taxon>
        <taxon>core chlorophytes</taxon>
        <taxon>Trebouxiophyceae</taxon>
        <taxon>Trebouxiophyceae incertae sedis</taxon>
        <taxon>Coccomyxaceae</taxon>
        <taxon>Coccomyxa</taxon>
    </lineage>
</organism>
<dbReference type="Proteomes" id="UP001497392">
    <property type="component" value="Unassembled WGS sequence"/>
</dbReference>
<evidence type="ECO:0000313" key="2">
    <source>
        <dbReference type="EMBL" id="CAL5228876.1"/>
    </source>
</evidence>
<keyword evidence="3" id="KW-1185">Reference proteome</keyword>
<keyword evidence="1" id="KW-1133">Transmembrane helix</keyword>
<proteinExistence type="predicted"/>
<name>A0ABP1G9G9_9CHLO</name>
<dbReference type="EMBL" id="CAXHTA020000019">
    <property type="protein sequence ID" value="CAL5228876.1"/>
    <property type="molecule type" value="Genomic_DNA"/>
</dbReference>
<protein>
    <submittedName>
        <fullName evidence="2">G12090 protein</fullName>
    </submittedName>
</protein>
<evidence type="ECO:0000256" key="1">
    <source>
        <dbReference type="SAM" id="Phobius"/>
    </source>
</evidence>